<keyword evidence="8" id="KW-1185">Reference proteome</keyword>
<sequence length="104" mass="11900">LIYSLMFITVGVLGQTVEQPELSWIKSQNKRARISCIVTGLQSDNYVHWYQQKDGEALKRILYVNKGGTSPVYNDNVREAKDFTLELLGASCCLWKNESWSLIK</sequence>
<evidence type="ECO:0000256" key="5">
    <source>
        <dbReference type="ARBA" id="ARBA00023170"/>
    </source>
</evidence>
<accession>A0A3B4D4I9</accession>
<dbReference type="STRING" id="42514.ENSPNAP00000019267"/>
<evidence type="ECO:0000256" key="3">
    <source>
        <dbReference type="ARBA" id="ARBA00022989"/>
    </source>
</evidence>
<keyword evidence="4" id="KW-0472">Membrane</keyword>
<evidence type="ECO:0000256" key="6">
    <source>
        <dbReference type="ARBA" id="ARBA00023319"/>
    </source>
</evidence>
<dbReference type="PANTHER" id="PTHR19256:SF65">
    <property type="entry name" value="T CELL RECEPTOR GAMMA CONSTANT 1-RELATED"/>
    <property type="match status" value="1"/>
</dbReference>
<dbReference type="InterPro" id="IPR051117">
    <property type="entry name" value="TRG_var/const_region"/>
</dbReference>
<dbReference type="InterPro" id="IPR013783">
    <property type="entry name" value="Ig-like_fold"/>
</dbReference>
<name>A0A3B4D4I9_PYGNA</name>
<evidence type="ECO:0000256" key="4">
    <source>
        <dbReference type="ARBA" id="ARBA00023136"/>
    </source>
</evidence>
<protein>
    <recommendedName>
        <fullName evidence="9">Immunoglobulin V-set domain-containing protein</fullName>
    </recommendedName>
</protein>
<keyword evidence="5" id="KW-0675">Receptor</keyword>
<evidence type="ECO:0000256" key="1">
    <source>
        <dbReference type="ARBA" id="ARBA00004370"/>
    </source>
</evidence>
<dbReference type="PANTHER" id="PTHR19256">
    <property type="entry name" value="T-CELL RECEPTOR GAMMA CHAIN"/>
    <property type="match status" value="1"/>
</dbReference>
<evidence type="ECO:0000256" key="2">
    <source>
        <dbReference type="ARBA" id="ARBA00022692"/>
    </source>
</evidence>
<reference evidence="7 8" key="1">
    <citation type="submission" date="2020-10" db="EMBL/GenBank/DDBJ databases">
        <title>Pygocentrus nattereri (red-bellied piranha) genome, fPygNat1, primary haplotype.</title>
        <authorList>
            <person name="Myers G."/>
            <person name="Meyer A."/>
            <person name="Karagic N."/>
            <person name="Pippel M."/>
            <person name="Winkler S."/>
            <person name="Tracey A."/>
            <person name="Wood J."/>
            <person name="Formenti G."/>
            <person name="Howe K."/>
            <person name="Fedrigo O."/>
            <person name="Jarvis E.D."/>
        </authorList>
    </citation>
    <scope>NUCLEOTIDE SEQUENCE [LARGE SCALE GENOMIC DNA]</scope>
</reference>
<dbReference type="AlphaFoldDB" id="A0A3B4D4I9"/>
<dbReference type="Proteomes" id="UP001501920">
    <property type="component" value="Chromosome 2"/>
</dbReference>
<reference evidence="7" key="3">
    <citation type="submission" date="2025-09" db="UniProtKB">
        <authorList>
            <consortium name="Ensembl"/>
        </authorList>
    </citation>
    <scope>IDENTIFICATION</scope>
</reference>
<keyword evidence="3" id="KW-1133">Transmembrane helix</keyword>
<dbReference type="GO" id="GO:0016020">
    <property type="term" value="C:membrane"/>
    <property type="evidence" value="ECO:0007669"/>
    <property type="project" value="UniProtKB-SubCell"/>
</dbReference>
<dbReference type="Ensembl" id="ENSPNAT00000039372.2">
    <property type="protein sequence ID" value="ENSPNAP00000019267.1"/>
    <property type="gene ID" value="ENSPNAG00000025796.2"/>
</dbReference>
<comment type="subcellular location">
    <subcellularLocation>
        <location evidence="1">Membrane</location>
    </subcellularLocation>
</comment>
<evidence type="ECO:0000313" key="7">
    <source>
        <dbReference type="Ensembl" id="ENSPNAP00000019267.1"/>
    </source>
</evidence>
<evidence type="ECO:0000313" key="8">
    <source>
        <dbReference type="Proteomes" id="UP001501920"/>
    </source>
</evidence>
<dbReference type="GeneTree" id="ENSGT00940000168125"/>
<dbReference type="Gene3D" id="2.60.40.10">
    <property type="entry name" value="Immunoglobulins"/>
    <property type="match status" value="1"/>
</dbReference>
<dbReference type="SUPFAM" id="SSF48726">
    <property type="entry name" value="Immunoglobulin"/>
    <property type="match status" value="1"/>
</dbReference>
<proteinExistence type="predicted"/>
<reference evidence="7" key="2">
    <citation type="submission" date="2025-08" db="UniProtKB">
        <authorList>
            <consortium name="Ensembl"/>
        </authorList>
    </citation>
    <scope>IDENTIFICATION</scope>
</reference>
<evidence type="ECO:0008006" key="9">
    <source>
        <dbReference type="Google" id="ProtNLM"/>
    </source>
</evidence>
<organism evidence="7 8">
    <name type="scientific">Pygocentrus nattereri</name>
    <name type="common">Red-bellied piranha</name>
    <dbReference type="NCBI Taxonomy" id="42514"/>
    <lineage>
        <taxon>Eukaryota</taxon>
        <taxon>Metazoa</taxon>
        <taxon>Chordata</taxon>
        <taxon>Craniata</taxon>
        <taxon>Vertebrata</taxon>
        <taxon>Euteleostomi</taxon>
        <taxon>Actinopterygii</taxon>
        <taxon>Neopterygii</taxon>
        <taxon>Teleostei</taxon>
        <taxon>Ostariophysi</taxon>
        <taxon>Characiformes</taxon>
        <taxon>Characoidei</taxon>
        <taxon>Pygocentrus</taxon>
    </lineage>
</organism>
<keyword evidence="6" id="KW-0393">Immunoglobulin domain</keyword>
<dbReference type="InterPro" id="IPR036179">
    <property type="entry name" value="Ig-like_dom_sf"/>
</dbReference>
<keyword evidence="2" id="KW-0812">Transmembrane</keyword>